<dbReference type="Pfam" id="PF17919">
    <property type="entry name" value="RT_RNaseH_2"/>
    <property type="match status" value="1"/>
</dbReference>
<dbReference type="Gene3D" id="3.10.20.370">
    <property type="match status" value="1"/>
</dbReference>
<dbReference type="InterPro" id="IPR002156">
    <property type="entry name" value="RNaseH_domain"/>
</dbReference>
<dbReference type="GO" id="GO:0006259">
    <property type="term" value="P:DNA metabolic process"/>
    <property type="evidence" value="ECO:0007669"/>
    <property type="project" value="UniProtKB-ARBA"/>
</dbReference>
<sequence>MRQWVFDYSTLIATLLEAIKQARDREDKITRRLEMRETFQKLRDELTNAPVLGTPEYTKEFYLFCHCNGQVMTAVLTQKYPLGHKPIAYFSGLLDSVMKGRHPCEQALATEAYAVQKSTPMVMGAPLTLYAEHAVFAIIQKPKTTLTTQRVSGSEVILSLPSLKVVKCNMVNPATFFVHPILNPKEFEHNCATQSPNVWSPATEDPIPDSVVYFVEGSSTIDQETGIRHTGAAVVRAQRHSCLATLQTIEQLTLPAHYSAQAAELKELIGALKSGAGELITVYSNSAYITPTVNTSIMRWSR</sequence>
<dbReference type="GO" id="GO:0003676">
    <property type="term" value="F:nucleic acid binding"/>
    <property type="evidence" value="ECO:0007669"/>
    <property type="project" value="InterPro"/>
</dbReference>
<dbReference type="InterPro" id="IPR051320">
    <property type="entry name" value="Viral_Replic_Matur_Polypro"/>
</dbReference>
<dbReference type="AlphaFoldDB" id="A0AAV7NZN9"/>
<dbReference type="InterPro" id="IPR012337">
    <property type="entry name" value="RNaseH-like_sf"/>
</dbReference>
<dbReference type="SUPFAM" id="SSF56672">
    <property type="entry name" value="DNA/RNA polymerases"/>
    <property type="match status" value="1"/>
</dbReference>
<dbReference type="GO" id="GO:0004523">
    <property type="term" value="F:RNA-DNA hybrid ribonuclease activity"/>
    <property type="evidence" value="ECO:0007669"/>
    <property type="project" value="InterPro"/>
</dbReference>
<dbReference type="EMBL" id="JANPWB010000012">
    <property type="protein sequence ID" value="KAJ1120049.1"/>
    <property type="molecule type" value="Genomic_DNA"/>
</dbReference>
<reference evidence="2" key="1">
    <citation type="journal article" date="2022" name="bioRxiv">
        <title>Sequencing and chromosome-scale assembly of the giantPleurodeles waltlgenome.</title>
        <authorList>
            <person name="Brown T."/>
            <person name="Elewa A."/>
            <person name="Iarovenko S."/>
            <person name="Subramanian E."/>
            <person name="Araus A.J."/>
            <person name="Petzold A."/>
            <person name="Susuki M."/>
            <person name="Suzuki K.-i.T."/>
            <person name="Hayashi T."/>
            <person name="Toyoda A."/>
            <person name="Oliveira C."/>
            <person name="Osipova E."/>
            <person name="Leigh N.D."/>
            <person name="Simon A."/>
            <person name="Yun M.H."/>
        </authorList>
    </citation>
    <scope>NUCLEOTIDE SEQUENCE</scope>
    <source>
        <strain evidence="2">20211129_DDA</strain>
        <tissue evidence="2">Liver</tissue>
    </source>
</reference>
<accession>A0AAV7NZN9</accession>
<evidence type="ECO:0000313" key="2">
    <source>
        <dbReference type="EMBL" id="KAJ1120049.1"/>
    </source>
</evidence>
<dbReference type="Proteomes" id="UP001066276">
    <property type="component" value="Chromosome 8"/>
</dbReference>
<dbReference type="Gene3D" id="3.30.420.10">
    <property type="entry name" value="Ribonuclease H-like superfamily/Ribonuclease H"/>
    <property type="match status" value="1"/>
</dbReference>
<dbReference type="Pfam" id="PF00075">
    <property type="entry name" value="RNase_H"/>
    <property type="match status" value="1"/>
</dbReference>
<proteinExistence type="predicted"/>
<gene>
    <name evidence="2" type="ORF">NDU88_008232</name>
</gene>
<evidence type="ECO:0000259" key="1">
    <source>
        <dbReference type="PROSITE" id="PS50879"/>
    </source>
</evidence>
<dbReference type="PANTHER" id="PTHR33064:SF37">
    <property type="entry name" value="RIBONUCLEASE H"/>
    <property type="match status" value="1"/>
</dbReference>
<name>A0AAV7NZN9_PLEWA</name>
<dbReference type="PANTHER" id="PTHR33064">
    <property type="entry name" value="POL PROTEIN"/>
    <property type="match status" value="1"/>
</dbReference>
<dbReference type="InterPro" id="IPR041577">
    <property type="entry name" value="RT_RNaseH_2"/>
</dbReference>
<evidence type="ECO:0000313" key="3">
    <source>
        <dbReference type="Proteomes" id="UP001066276"/>
    </source>
</evidence>
<dbReference type="SUPFAM" id="SSF53098">
    <property type="entry name" value="Ribonuclease H-like"/>
    <property type="match status" value="1"/>
</dbReference>
<dbReference type="InterPro" id="IPR036397">
    <property type="entry name" value="RNaseH_sf"/>
</dbReference>
<feature type="domain" description="RNase H type-1" evidence="1">
    <location>
        <begin position="207"/>
        <end position="302"/>
    </location>
</feature>
<comment type="caution">
    <text evidence="2">The sequence shown here is derived from an EMBL/GenBank/DDBJ whole genome shotgun (WGS) entry which is preliminary data.</text>
</comment>
<organism evidence="2 3">
    <name type="scientific">Pleurodeles waltl</name>
    <name type="common">Iberian ribbed newt</name>
    <dbReference type="NCBI Taxonomy" id="8319"/>
    <lineage>
        <taxon>Eukaryota</taxon>
        <taxon>Metazoa</taxon>
        <taxon>Chordata</taxon>
        <taxon>Craniata</taxon>
        <taxon>Vertebrata</taxon>
        <taxon>Euteleostomi</taxon>
        <taxon>Amphibia</taxon>
        <taxon>Batrachia</taxon>
        <taxon>Caudata</taxon>
        <taxon>Salamandroidea</taxon>
        <taxon>Salamandridae</taxon>
        <taxon>Pleurodelinae</taxon>
        <taxon>Pleurodeles</taxon>
    </lineage>
</organism>
<dbReference type="PROSITE" id="PS50879">
    <property type="entry name" value="RNASE_H_1"/>
    <property type="match status" value="1"/>
</dbReference>
<dbReference type="InterPro" id="IPR043502">
    <property type="entry name" value="DNA/RNA_pol_sf"/>
</dbReference>
<keyword evidence="3" id="KW-1185">Reference proteome</keyword>
<protein>
    <recommendedName>
        <fullName evidence="1">RNase H type-1 domain-containing protein</fullName>
    </recommendedName>
</protein>